<proteinExistence type="inferred from homology"/>
<dbReference type="STRING" id="1316194.A0A1Q5TE46"/>
<dbReference type="InterPro" id="IPR038566">
    <property type="entry name" value="Mediator_Med6_sf"/>
</dbReference>
<dbReference type="FunFam" id="3.10.450.580:FF:000003">
    <property type="entry name" value="Mediator of RNA polymerase II transcription subunit 6"/>
    <property type="match status" value="1"/>
</dbReference>
<dbReference type="GO" id="GO:0016592">
    <property type="term" value="C:mediator complex"/>
    <property type="evidence" value="ECO:0007669"/>
    <property type="project" value="InterPro"/>
</dbReference>
<keyword evidence="13" id="KW-1185">Reference proteome</keyword>
<sequence>MAGQAAPMEEIIWRSPQHVQMMGGYLHSNNILFYFAESTFFDPQSNNGILATQATYNESLRHVVETRATFEGKLKQMQGLEFIVSFDPLEAAAQSNPNRFDFEPNNIWVIRKQERRKRSGMEDEVTVIATYFVVGDTIYMAPSVASVVGNRIVSCNLCGLEPALQVVRTLNANSPFFFQLTAVTSLSRLLKTASTLPTFTPSTGHTYLPPTARTTEPGQQASQQSKENTPMPDATQSSAGETQSTGKAGLGVTTTSSTFKDTRNLAEAFHLFTKYGDEFMDEQPLTGEPGSFILSRVGESDRAAGAAEKPASKATLGTGMNTPSGLRGRSTTPQVRIDTPGKASEKSSAPPTPGDSKGKKKKNRIAS</sequence>
<feature type="compositionally biased region" description="Polar residues" evidence="11">
    <location>
        <begin position="318"/>
        <end position="334"/>
    </location>
</feature>
<gene>
    <name evidence="12" type="ORF">PENSUB_9164</name>
</gene>
<comment type="similarity">
    <text evidence="2">Belongs to the Mediator complex subunit 6 family.</text>
</comment>
<comment type="caution">
    <text evidence="12">The sequence shown here is derived from an EMBL/GenBank/DDBJ whole genome shotgun (WGS) entry which is preliminary data.</text>
</comment>
<evidence type="ECO:0000256" key="10">
    <source>
        <dbReference type="ARBA" id="ARBA00031259"/>
    </source>
</evidence>
<keyword evidence="6" id="KW-0010">Activator</keyword>
<dbReference type="Pfam" id="PF04934">
    <property type="entry name" value="Med6"/>
    <property type="match status" value="1"/>
</dbReference>
<dbReference type="InterPro" id="IPR016612">
    <property type="entry name" value="Mediator_Med6_fun"/>
</dbReference>
<evidence type="ECO:0000256" key="6">
    <source>
        <dbReference type="ARBA" id="ARBA00023159"/>
    </source>
</evidence>
<feature type="region of interest" description="Disordered" evidence="11">
    <location>
        <begin position="200"/>
        <end position="255"/>
    </location>
</feature>
<keyword evidence="8" id="KW-0539">Nucleus</keyword>
<dbReference type="PANTHER" id="PTHR13104">
    <property type="entry name" value="MED-6-RELATED"/>
    <property type="match status" value="1"/>
</dbReference>
<keyword evidence="5" id="KW-0805">Transcription regulation</keyword>
<feature type="compositionally biased region" description="Low complexity" evidence="11">
    <location>
        <begin position="303"/>
        <end position="314"/>
    </location>
</feature>
<feature type="compositionally biased region" description="Polar residues" evidence="11">
    <location>
        <begin position="212"/>
        <end position="255"/>
    </location>
</feature>
<reference evidence="12 13" key="1">
    <citation type="submission" date="2016-10" db="EMBL/GenBank/DDBJ databases">
        <title>Genome sequence of the ascomycete fungus Penicillium subrubescens.</title>
        <authorList>
            <person name="De Vries R.P."/>
            <person name="Peng M."/>
            <person name="Dilokpimol A."/>
            <person name="Hilden K."/>
            <person name="Makela M.R."/>
            <person name="Grigoriev I."/>
            <person name="Riley R."/>
            <person name="Granchi Z."/>
        </authorList>
    </citation>
    <scope>NUCLEOTIDE SEQUENCE [LARGE SCALE GENOMIC DNA]</scope>
    <source>
        <strain evidence="12 13">CBS 132785</strain>
    </source>
</reference>
<protein>
    <recommendedName>
        <fullName evidence="4">Mediator of RNA polymerase II transcription subunit 6</fullName>
    </recommendedName>
    <alternativeName>
        <fullName evidence="10">Mediator complex subunit 6</fullName>
    </alternativeName>
</protein>
<dbReference type="InterPro" id="IPR007018">
    <property type="entry name" value="Mediator_Med6"/>
</dbReference>
<organism evidence="12 13">
    <name type="scientific">Penicillium subrubescens</name>
    <dbReference type="NCBI Taxonomy" id="1316194"/>
    <lineage>
        <taxon>Eukaryota</taxon>
        <taxon>Fungi</taxon>
        <taxon>Dikarya</taxon>
        <taxon>Ascomycota</taxon>
        <taxon>Pezizomycotina</taxon>
        <taxon>Eurotiomycetes</taxon>
        <taxon>Eurotiomycetidae</taxon>
        <taxon>Eurotiales</taxon>
        <taxon>Aspergillaceae</taxon>
        <taxon>Penicillium</taxon>
    </lineage>
</organism>
<dbReference type="Proteomes" id="UP000186955">
    <property type="component" value="Unassembled WGS sequence"/>
</dbReference>
<comment type="function">
    <text evidence="9">Component of the Mediator complex, a coactivator involved in the regulated transcription of nearly all RNA polymerase II-dependent genes. Mediator functions as a bridge to convey information from gene-specific regulatory proteins to the basal RNA polymerase II transcription machinery. Mediator is recruited to promoters by direct interactions with regulatory proteins and serves as a scaffold for the assembly of a functional preinitiation complex with RNA polymerase II and the general transcription factors.</text>
</comment>
<evidence type="ECO:0000256" key="2">
    <source>
        <dbReference type="ARBA" id="ARBA00007526"/>
    </source>
</evidence>
<comment type="subunit">
    <text evidence="3">Component of the Mediator complex.</text>
</comment>
<feature type="compositionally biased region" description="Basic residues" evidence="11">
    <location>
        <begin position="358"/>
        <end position="367"/>
    </location>
</feature>
<dbReference type="PIRSF" id="PIRSF013286">
    <property type="entry name" value="MED6_fungi"/>
    <property type="match status" value="1"/>
</dbReference>
<accession>A0A1Q5TE46</accession>
<evidence type="ECO:0000313" key="13">
    <source>
        <dbReference type="Proteomes" id="UP000186955"/>
    </source>
</evidence>
<evidence type="ECO:0000256" key="1">
    <source>
        <dbReference type="ARBA" id="ARBA00004123"/>
    </source>
</evidence>
<evidence type="ECO:0000256" key="5">
    <source>
        <dbReference type="ARBA" id="ARBA00023015"/>
    </source>
</evidence>
<dbReference type="EMBL" id="MNBE01000672">
    <property type="protein sequence ID" value="OKO98488.1"/>
    <property type="molecule type" value="Genomic_DNA"/>
</dbReference>
<dbReference type="AlphaFoldDB" id="A0A1Q5TE46"/>
<evidence type="ECO:0000256" key="11">
    <source>
        <dbReference type="SAM" id="MobiDB-lite"/>
    </source>
</evidence>
<comment type="subcellular location">
    <subcellularLocation>
        <location evidence="1">Nucleus</location>
    </subcellularLocation>
</comment>
<keyword evidence="7" id="KW-0804">Transcription</keyword>
<evidence type="ECO:0000256" key="7">
    <source>
        <dbReference type="ARBA" id="ARBA00023163"/>
    </source>
</evidence>
<evidence type="ECO:0000256" key="3">
    <source>
        <dbReference type="ARBA" id="ARBA00011837"/>
    </source>
</evidence>
<dbReference type="GO" id="GO:0003712">
    <property type="term" value="F:transcription coregulator activity"/>
    <property type="evidence" value="ECO:0007669"/>
    <property type="project" value="InterPro"/>
</dbReference>
<evidence type="ECO:0000256" key="9">
    <source>
        <dbReference type="ARBA" id="ARBA00025687"/>
    </source>
</evidence>
<dbReference type="Gene3D" id="3.10.450.580">
    <property type="entry name" value="Mediator complex, subunit Med6"/>
    <property type="match status" value="1"/>
</dbReference>
<evidence type="ECO:0000313" key="12">
    <source>
        <dbReference type="EMBL" id="OKO98488.1"/>
    </source>
</evidence>
<dbReference type="GO" id="GO:0006357">
    <property type="term" value="P:regulation of transcription by RNA polymerase II"/>
    <property type="evidence" value="ECO:0007669"/>
    <property type="project" value="InterPro"/>
</dbReference>
<evidence type="ECO:0000256" key="8">
    <source>
        <dbReference type="ARBA" id="ARBA00023242"/>
    </source>
</evidence>
<name>A0A1Q5TE46_9EURO</name>
<evidence type="ECO:0000256" key="4">
    <source>
        <dbReference type="ARBA" id="ARBA00020634"/>
    </source>
</evidence>
<feature type="region of interest" description="Disordered" evidence="11">
    <location>
        <begin position="303"/>
        <end position="367"/>
    </location>
</feature>